<comment type="caution">
    <text evidence="1">The sequence shown here is derived from an EMBL/GenBank/DDBJ whole genome shotgun (WGS) entry which is preliminary data.</text>
</comment>
<dbReference type="GO" id="GO:0036121">
    <property type="term" value="F:double-stranded DNA helicase activity"/>
    <property type="evidence" value="ECO:0007669"/>
    <property type="project" value="TreeGrafter"/>
</dbReference>
<dbReference type="InterPro" id="IPR050742">
    <property type="entry name" value="Helicase_Restrict-Modif_Enz"/>
</dbReference>
<reference evidence="1" key="1">
    <citation type="submission" date="2020-05" db="EMBL/GenBank/DDBJ databases">
        <title>Mycena genomes resolve the evolution of fungal bioluminescence.</title>
        <authorList>
            <person name="Tsai I.J."/>
        </authorList>
    </citation>
    <scope>NUCLEOTIDE SEQUENCE</scope>
    <source>
        <strain evidence="1">160909Yilan</strain>
    </source>
</reference>
<sequence length="724" mass="81262">MLVRWCRLHACARSQRFLHNWKPPPHLTAWQRDALEACMNAIDAGRTKIGMHIAQGQTNTLAALIDRMLHDLNAKQILVVAASGQEQLAKEILVHHPQWTADIYTKVTVLSKADVFLTSYNNMLKDDKNMRDVEKGLERPDKRNPFVQRYNKSAIKVAILTNVDELTRLSLDALLPLLRSPCPPDANEPSPLPIVVGTSSSNDFNALRRLEFIEEVVYQRMFLDHIRELWECNALFYAVPTPLGLRNIGLRAQGPLFAAAGISKVMCRSLVIKKVVREWQERAATRKSTLVYCVGDIHSKTLARAFKEAGIDARDMPQAIAYAKPDSKERALYDEQMTAFEAGRFPVLLVSHSRVVNVPRIDCVVLAAPVLERYTLANMVSAIHSNADRPCLYAFQISSGMKSSPETSKENCLVIDILDQNFRRSPACSTSTLFQLDPLDIDEQSPDVLRELGEKKALLDFQNTPPKPQVAPPQQPNVELMPIGEDEALQRQANQEAVDVVLKSVTQFLKKRRWVLCAPGIYVHDNYDRGHALLRRVDIEGMYPIALPSLKQLFAYELAGETLYEAYWTNRRLLEGTSESGKTETVKLSLTGKLEDILQHLSQFLRECGPPRPGYRKMKATKAQLATLKELIPEETMSHVVFEGAPMARDAFLEWLSVGQASDAIARLRYRTEPDLPPFSHVEQANITNNIRKSNSQRLGEACQQKSTPRDLGGAENGGACKAC</sequence>
<dbReference type="AlphaFoldDB" id="A0A8H6ZF33"/>
<accession>A0A8H6ZF33</accession>
<dbReference type="GO" id="GO:0061749">
    <property type="term" value="F:forked DNA-dependent helicase activity"/>
    <property type="evidence" value="ECO:0007669"/>
    <property type="project" value="TreeGrafter"/>
</dbReference>
<dbReference type="InterPro" id="IPR027417">
    <property type="entry name" value="P-loop_NTPase"/>
</dbReference>
<dbReference type="GO" id="GO:0016787">
    <property type="term" value="F:hydrolase activity"/>
    <property type="evidence" value="ECO:0007669"/>
    <property type="project" value="UniProtKB-KW"/>
</dbReference>
<dbReference type="Gene3D" id="3.40.50.300">
    <property type="entry name" value="P-loop containing nucleotide triphosphate hydrolases"/>
    <property type="match status" value="1"/>
</dbReference>
<name>A0A8H6ZF33_9AGAR</name>
<dbReference type="GO" id="GO:0032042">
    <property type="term" value="P:mitochondrial DNA metabolic process"/>
    <property type="evidence" value="ECO:0007669"/>
    <property type="project" value="TreeGrafter"/>
</dbReference>
<dbReference type="EMBL" id="JACAZH010000001">
    <property type="protein sequence ID" value="KAF7376532.1"/>
    <property type="molecule type" value="Genomic_DNA"/>
</dbReference>
<dbReference type="PANTHER" id="PTHR47396">
    <property type="entry name" value="TYPE I RESTRICTION ENZYME ECOKI R PROTEIN"/>
    <property type="match status" value="1"/>
</dbReference>
<dbReference type="GO" id="GO:0005759">
    <property type="term" value="C:mitochondrial matrix"/>
    <property type="evidence" value="ECO:0007669"/>
    <property type="project" value="TreeGrafter"/>
</dbReference>
<gene>
    <name evidence="1" type="ORF">MSAN_00069200</name>
</gene>
<evidence type="ECO:0000313" key="1">
    <source>
        <dbReference type="EMBL" id="KAF7376532.1"/>
    </source>
</evidence>
<dbReference type="GO" id="GO:0070125">
    <property type="term" value="P:mitochondrial translational elongation"/>
    <property type="evidence" value="ECO:0007669"/>
    <property type="project" value="TreeGrafter"/>
</dbReference>
<dbReference type="OrthoDB" id="270584at2759"/>
<dbReference type="Proteomes" id="UP000623467">
    <property type="component" value="Unassembled WGS sequence"/>
</dbReference>
<keyword evidence="1" id="KW-0378">Hydrolase</keyword>
<keyword evidence="2" id="KW-1185">Reference proteome</keyword>
<proteinExistence type="predicted"/>
<evidence type="ECO:0000313" key="2">
    <source>
        <dbReference type="Proteomes" id="UP000623467"/>
    </source>
</evidence>
<dbReference type="GO" id="GO:0000403">
    <property type="term" value="F:Y-form DNA binding"/>
    <property type="evidence" value="ECO:0007669"/>
    <property type="project" value="TreeGrafter"/>
</dbReference>
<protein>
    <submittedName>
        <fullName evidence="1">p-loop containing nucleoside triphosphate hydrolase protein</fullName>
    </submittedName>
</protein>
<dbReference type="PANTHER" id="PTHR47396:SF1">
    <property type="entry name" value="ATP-DEPENDENT HELICASE IRC3-RELATED"/>
    <property type="match status" value="1"/>
</dbReference>
<organism evidence="1 2">
    <name type="scientific">Mycena sanguinolenta</name>
    <dbReference type="NCBI Taxonomy" id="230812"/>
    <lineage>
        <taxon>Eukaryota</taxon>
        <taxon>Fungi</taxon>
        <taxon>Dikarya</taxon>
        <taxon>Basidiomycota</taxon>
        <taxon>Agaricomycotina</taxon>
        <taxon>Agaricomycetes</taxon>
        <taxon>Agaricomycetidae</taxon>
        <taxon>Agaricales</taxon>
        <taxon>Marasmiineae</taxon>
        <taxon>Mycenaceae</taxon>
        <taxon>Mycena</taxon>
    </lineage>
</organism>